<organism evidence="4 5">
    <name type="scientific">Dryococelus australis</name>
    <dbReference type="NCBI Taxonomy" id="614101"/>
    <lineage>
        <taxon>Eukaryota</taxon>
        <taxon>Metazoa</taxon>
        <taxon>Ecdysozoa</taxon>
        <taxon>Arthropoda</taxon>
        <taxon>Hexapoda</taxon>
        <taxon>Insecta</taxon>
        <taxon>Pterygota</taxon>
        <taxon>Neoptera</taxon>
        <taxon>Polyneoptera</taxon>
        <taxon>Phasmatodea</taxon>
        <taxon>Verophasmatodea</taxon>
        <taxon>Anareolatae</taxon>
        <taxon>Phasmatidae</taxon>
        <taxon>Eurycanthinae</taxon>
        <taxon>Dryococelus</taxon>
    </lineage>
</organism>
<dbReference type="EMBL" id="JARBHB010000012">
    <property type="protein sequence ID" value="KAJ8871274.1"/>
    <property type="molecule type" value="Genomic_DNA"/>
</dbReference>
<name>A0ABQ9GGX1_9NEOP</name>
<feature type="compositionally biased region" description="Basic residues" evidence="2">
    <location>
        <begin position="272"/>
        <end position="281"/>
    </location>
</feature>
<feature type="region of interest" description="Disordered" evidence="2">
    <location>
        <begin position="119"/>
        <end position="147"/>
    </location>
</feature>
<comment type="caution">
    <text evidence="4">The sequence shown here is derived from an EMBL/GenBank/DDBJ whole genome shotgun (WGS) entry which is preliminary data.</text>
</comment>
<feature type="compositionally biased region" description="Basic and acidic residues" evidence="2">
    <location>
        <begin position="477"/>
        <end position="495"/>
    </location>
</feature>
<evidence type="ECO:0000256" key="1">
    <source>
        <dbReference type="PROSITE-ProRule" id="PRU00042"/>
    </source>
</evidence>
<feature type="region of interest" description="Disordered" evidence="2">
    <location>
        <begin position="456"/>
        <end position="517"/>
    </location>
</feature>
<feature type="compositionally biased region" description="Basic and acidic residues" evidence="2">
    <location>
        <begin position="504"/>
        <end position="517"/>
    </location>
</feature>
<feature type="compositionally biased region" description="Polar residues" evidence="2">
    <location>
        <begin position="234"/>
        <end position="249"/>
    </location>
</feature>
<evidence type="ECO:0000259" key="3">
    <source>
        <dbReference type="PROSITE" id="PS50157"/>
    </source>
</evidence>
<dbReference type="InterPro" id="IPR013087">
    <property type="entry name" value="Znf_C2H2_type"/>
</dbReference>
<dbReference type="Proteomes" id="UP001159363">
    <property type="component" value="Chromosome 11"/>
</dbReference>
<keyword evidence="5" id="KW-1185">Reference proteome</keyword>
<sequence>MVPHQIDSSVKSKDKQIGISHQVLEGRTTRKGSSVPKIKEKSKLKTAAKDDKATLKSVDNIQVACWKCFRDLKDNEMCSCSVDFEGSVKTKKADRKVNISVSSNDVAPFIKTEVSVRNKRKRENEDFGNNNSKKVRDDVKKPVQKRRESVPLVSHVYDIRRTKRKRTITDYNQLLNDGLLLSPRADRGKKDVKSIPKNTPIKEASKTTAISKHSITMSAKRNSRKSTDRKLENQENVPQKTTALETSKLNAVHARDMQRKKASPKSTASKLSPKRRVPKKLQQHEISSEGDLVEEQVPPEKLNKYECSVCSTQFPSTVEGKFHEVAHTAREMKLIMYRYRSSDQSSSSKQSQKNARKTENDTEIGGITKEIKKVLQDVVSKVSEDPLNKIQNVNGHNITRTRTGRIVVSKLQIKKVSRVARNKGRRSAADILKSDETVRSIISDFESLEEKEEVEEEPSLTTVVEESGTPALGTMDVDERIRKNSSEEDLKENHNGPEVAVDEQVDHLTDDLNPRII</sequence>
<evidence type="ECO:0000313" key="4">
    <source>
        <dbReference type="EMBL" id="KAJ8871274.1"/>
    </source>
</evidence>
<dbReference type="PROSITE" id="PS50157">
    <property type="entry name" value="ZINC_FINGER_C2H2_2"/>
    <property type="match status" value="1"/>
</dbReference>
<protein>
    <recommendedName>
        <fullName evidence="3">C2H2-type domain-containing protein</fullName>
    </recommendedName>
</protein>
<feature type="domain" description="C2H2-type" evidence="3">
    <location>
        <begin position="305"/>
        <end position="332"/>
    </location>
</feature>
<keyword evidence="1" id="KW-0863">Zinc-finger</keyword>
<keyword evidence="1" id="KW-0479">Metal-binding</keyword>
<feature type="compositionally biased region" description="Polar residues" evidence="2">
    <location>
        <begin position="206"/>
        <end position="220"/>
    </location>
</feature>
<feature type="compositionally biased region" description="Low complexity" evidence="2">
    <location>
        <begin position="342"/>
        <end position="353"/>
    </location>
</feature>
<reference evidence="4 5" key="1">
    <citation type="submission" date="2023-02" db="EMBL/GenBank/DDBJ databases">
        <title>LHISI_Scaffold_Assembly.</title>
        <authorList>
            <person name="Stuart O.P."/>
            <person name="Cleave R."/>
            <person name="Magrath M.J.L."/>
            <person name="Mikheyev A.S."/>
        </authorList>
    </citation>
    <scope>NUCLEOTIDE SEQUENCE [LARGE SCALE GENOMIC DNA]</scope>
    <source>
        <strain evidence="4">Daus_M_001</strain>
        <tissue evidence="4">Leg muscle</tissue>
    </source>
</reference>
<evidence type="ECO:0000256" key="2">
    <source>
        <dbReference type="SAM" id="MobiDB-lite"/>
    </source>
</evidence>
<gene>
    <name evidence="4" type="ORF">PR048_027582</name>
</gene>
<evidence type="ECO:0000313" key="5">
    <source>
        <dbReference type="Proteomes" id="UP001159363"/>
    </source>
</evidence>
<feature type="region of interest" description="Disordered" evidence="2">
    <location>
        <begin position="340"/>
        <end position="364"/>
    </location>
</feature>
<dbReference type="PROSITE" id="PS00028">
    <property type="entry name" value="ZINC_FINGER_C2H2_1"/>
    <property type="match status" value="1"/>
</dbReference>
<proteinExistence type="predicted"/>
<feature type="region of interest" description="Disordered" evidence="2">
    <location>
        <begin position="187"/>
        <end position="293"/>
    </location>
</feature>
<feature type="compositionally biased region" description="Basic and acidic residues" evidence="2">
    <location>
        <begin position="134"/>
        <end position="147"/>
    </location>
</feature>
<accession>A0ABQ9GGX1</accession>
<keyword evidence="1" id="KW-0862">Zinc</keyword>